<feature type="chain" id="PRO_5043426085" description="Outer membrane protein beta-barrel domain-containing protein" evidence="6">
    <location>
        <begin position="23"/>
        <end position="177"/>
    </location>
</feature>
<evidence type="ECO:0000256" key="3">
    <source>
        <dbReference type="ARBA" id="ARBA00022692"/>
    </source>
</evidence>
<dbReference type="PRINTS" id="PR00316">
    <property type="entry name" value="ENTEROVIROMP"/>
</dbReference>
<evidence type="ECO:0000313" key="8">
    <source>
        <dbReference type="EMBL" id="ASK53530.1"/>
    </source>
</evidence>
<dbReference type="SUPFAM" id="SSF56925">
    <property type="entry name" value="OMPA-like"/>
    <property type="match status" value="1"/>
</dbReference>
<protein>
    <recommendedName>
        <fullName evidence="7">Outer membrane protein beta-barrel domain-containing protein</fullName>
    </recommendedName>
</protein>
<dbReference type="GO" id="GO:0044384">
    <property type="term" value="C:host outer membrane"/>
    <property type="evidence" value="ECO:0007669"/>
    <property type="project" value="InterPro"/>
</dbReference>
<evidence type="ECO:0000256" key="6">
    <source>
        <dbReference type="SAM" id="SignalP"/>
    </source>
</evidence>
<dbReference type="PROSITE" id="PS00695">
    <property type="entry name" value="ENT_VIR_OMP_2"/>
    <property type="match status" value="1"/>
</dbReference>
<dbReference type="AlphaFoldDB" id="A0AAU8WMV2"/>
<dbReference type="Pfam" id="PF13505">
    <property type="entry name" value="OMP_b-brl"/>
    <property type="match status" value="1"/>
</dbReference>
<evidence type="ECO:0000313" key="9">
    <source>
        <dbReference type="Proteomes" id="UP000198371"/>
    </source>
</evidence>
<dbReference type="EMBL" id="CP022352">
    <property type="protein sequence ID" value="ASK53530.1"/>
    <property type="molecule type" value="Genomic_DNA"/>
</dbReference>
<gene>
    <name evidence="8" type="ORF">CEQ48_01620</name>
</gene>
<evidence type="ECO:0000259" key="7">
    <source>
        <dbReference type="Pfam" id="PF13505"/>
    </source>
</evidence>
<keyword evidence="3" id="KW-0812">Transmembrane</keyword>
<dbReference type="InterPro" id="IPR011250">
    <property type="entry name" value="OMP/PagP_B-barrel"/>
</dbReference>
<dbReference type="InterPro" id="IPR027385">
    <property type="entry name" value="Beta-barrel_OMP"/>
</dbReference>
<dbReference type="Proteomes" id="UP000198371">
    <property type="component" value="Chromosome 2"/>
</dbReference>
<reference evidence="9" key="1">
    <citation type="journal article" date="2017" name="Genome Announc.">
        <title>Complete Genome Sequence of Vibrio sp. Strain 2521-89, a Close Relative of Vibrio cholerae Isolated from Lake Water in New Mexico, USA.</title>
        <authorList>
            <person name="Liang K."/>
            <person name="Orata F.D."/>
            <person name="Winkjer N.S."/>
            <person name="Rowe L.A."/>
            <person name="Tarr C.L."/>
            <person name="Boucher Y."/>
        </authorList>
    </citation>
    <scope>NUCLEOTIDE SEQUENCE [LARGE SCALE GENOMIC DNA]</scope>
    <source>
        <strain evidence="9">2521-89</strain>
    </source>
</reference>
<dbReference type="GeneID" id="88786142"/>
<keyword evidence="9" id="KW-1185">Reference proteome</keyword>
<dbReference type="GO" id="GO:0009279">
    <property type="term" value="C:cell outer membrane"/>
    <property type="evidence" value="ECO:0007669"/>
    <property type="project" value="UniProtKB-SubCell"/>
</dbReference>
<keyword evidence="5" id="KW-0472">Membrane</keyword>
<dbReference type="InterPro" id="IPR051723">
    <property type="entry name" value="Bact_OM_Invasion-Related"/>
</dbReference>
<organism evidence="8 9">
    <name type="scientific">Vibrio tarriae</name>
    <dbReference type="NCBI Taxonomy" id="2014742"/>
    <lineage>
        <taxon>Bacteria</taxon>
        <taxon>Pseudomonadati</taxon>
        <taxon>Pseudomonadota</taxon>
        <taxon>Gammaproteobacteria</taxon>
        <taxon>Vibrionales</taxon>
        <taxon>Vibrionaceae</taxon>
        <taxon>Vibrio</taxon>
    </lineage>
</organism>
<feature type="signal peptide" evidence="6">
    <location>
        <begin position="1"/>
        <end position="22"/>
    </location>
</feature>
<dbReference type="RefSeq" id="WP_089069973.1">
    <property type="nucleotide sequence ID" value="NZ_CAWNWD010000030.1"/>
</dbReference>
<evidence type="ECO:0000256" key="5">
    <source>
        <dbReference type="ARBA" id="ARBA00023136"/>
    </source>
</evidence>
<sequence>MKNTIAIVALLTASLQIAHANAADHTFSVGYAQTDIKRLNDDLKGLAFKYRYEPGRLGLLVGLTGTVLSDAQSFSVVNNKIVLNSVDRSYGSFHIGPTYRFNDVVSGYATLGYATYKIENKSGKTVNGSIEDSAFAVGTGIELNLTQSFSLNTGIEYSEHLVDTTALTYTVGLGYRF</sequence>
<dbReference type="PANTHER" id="PTHR35892">
    <property type="entry name" value="OUTER MEMBRANE PROTEIN PAGN-RELATED"/>
    <property type="match status" value="1"/>
</dbReference>
<comment type="subcellular location">
    <subcellularLocation>
        <location evidence="1">Cell outer membrane</location>
        <topology evidence="1">Multi-pass membrane protein</topology>
    </subcellularLocation>
</comment>
<dbReference type="PANTHER" id="PTHR35892:SF2">
    <property type="entry name" value="OUTER MEMBRANE PROTEIN PAGN"/>
    <property type="match status" value="1"/>
</dbReference>
<proteinExistence type="predicted"/>
<evidence type="ECO:0000256" key="4">
    <source>
        <dbReference type="ARBA" id="ARBA00022729"/>
    </source>
</evidence>
<dbReference type="Gene3D" id="2.40.160.20">
    <property type="match status" value="1"/>
</dbReference>
<evidence type="ECO:0000256" key="1">
    <source>
        <dbReference type="ARBA" id="ARBA00004571"/>
    </source>
</evidence>
<name>A0AAU8WMV2_9VIBR</name>
<reference evidence="8 9" key="2">
    <citation type="submission" date="2017-06" db="EMBL/GenBank/DDBJ databases">
        <title>Complete genome sequence of Vibrio sp. 2521-89, a close relative of Vibrio cholerae isolated from lake water in New Mexico, USA.</title>
        <authorList>
            <person name="Liang K."/>
            <person name="Orata F.D."/>
            <person name="Winkjer N.S."/>
            <person name="Tarr C.L."/>
            <person name="Boucher Y."/>
        </authorList>
    </citation>
    <scope>NUCLEOTIDE SEQUENCE [LARGE SCALE GENOMIC DNA]</scope>
    <source>
        <strain evidence="8 9">2521-89</strain>
    </source>
</reference>
<accession>A0AAU8WMV2</accession>
<dbReference type="InterPro" id="IPR000758">
    <property type="entry name" value="Enterovir_OMP"/>
</dbReference>
<dbReference type="KEGG" id="vti:CEQ48_01620"/>
<evidence type="ECO:0000256" key="2">
    <source>
        <dbReference type="ARBA" id="ARBA00022452"/>
    </source>
</evidence>
<feature type="domain" description="Outer membrane protein beta-barrel" evidence="7">
    <location>
        <begin position="7"/>
        <end position="177"/>
    </location>
</feature>
<keyword evidence="2" id="KW-1134">Transmembrane beta strand</keyword>
<keyword evidence="4 6" id="KW-0732">Signal</keyword>